<dbReference type="FunCoup" id="E0VF95">
    <property type="interactions" value="120"/>
</dbReference>
<dbReference type="EMBL" id="DS235107">
    <property type="protein sequence ID" value="EEB12051.1"/>
    <property type="molecule type" value="Genomic_DNA"/>
</dbReference>
<sequence>MELCQQFPDVTSSAMDGLQLAVDECQYQFKWHRWNCSSLSTKNKNPRNSILLQRGYRETAFAYAISSAGVAHSVARACSSGKLIACGCDPGSYRQKSFHNNNNNNKLLSRENQKRNVKSKRYKSILRGNNVGINDDNYLENDLMNKNPDKWKWSGCSHNLDFGVEFSQSFLDLREKKAGDIQSRINLHNNEAGRLAVSSNVQIRCKCHGYSGSCELKTCWRSAPDFRIVGEILKERFRSAILVDQSNMGSGTLQLGKSRKQKIRTKPKMMMMMMKKQKKKKKKRTNDLSFELFYYQKSPNFCERDNSVDFPGTKGRQCNKTSKGLDSCSSMCCGRGYNRIRERKTERQCLFKWCCEVICHNYTTEGWITVCK</sequence>
<dbReference type="GO" id="GO:0005615">
    <property type="term" value="C:extracellular space"/>
    <property type="evidence" value="ECO:0007669"/>
    <property type="project" value="TreeGrafter"/>
</dbReference>
<accession>E0VF95</accession>
<keyword evidence="7" id="KW-1015">Disulfide bond</keyword>
<keyword evidence="5" id="KW-0272">Extracellular matrix</keyword>
<keyword evidence="3 9" id="KW-0217">Developmental protein</keyword>
<reference evidence="10" key="2">
    <citation type="submission" date="2007-04" db="EMBL/GenBank/DDBJ databases">
        <title>The genome of the human body louse.</title>
        <authorList>
            <consortium name="The Human Body Louse Genome Consortium"/>
            <person name="Kirkness E."/>
            <person name="Walenz B."/>
            <person name="Hass B."/>
            <person name="Bruggner R."/>
            <person name="Strausberg R."/>
        </authorList>
    </citation>
    <scope>NUCLEOTIDE SEQUENCE</scope>
    <source>
        <strain evidence="10">USDA</strain>
    </source>
</reference>
<dbReference type="HOGENOM" id="CLU_033039_3_0_1"/>
<keyword evidence="8" id="KW-0449">Lipoprotein</keyword>
<evidence type="ECO:0000256" key="1">
    <source>
        <dbReference type="ARBA" id="ARBA00004498"/>
    </source>
</evidence>
<dbReference type="GO" id="GO:0007517">
    <property type="term" value="P:muscle organ development"/>
    <property type="evidence" value="ECO:0007669"/>
    <property type="project" value="UniProtKB-ARBA"/>
</dbReference>
<evidence type="ECO:0000256" key="3">
    <source>
        <dbReference type="ARBA" id="ARBA00022473"/>
    </source>
</evidence>
<dbReference type="GO" id="GO:0000902">
    <property type="term" value="P:cell morphogenesis"/>
    <property type="evidence" value="ECO:0007669"/>
    <property type="project" value="UniProtKB-ARBA"/>
</dbReference>
<reference evidence="11" key="3">
    <citation type="submission" date="2021-02" db="UniProtKB">
        <authorList>
            <consortium name="EnsemblMetazoa"/>
        </authorList>
    </citation>
    <scope>IDENTIFICATION</scope>
    <source>
        <strain evidence="11">USDA</strain>
    </source>
</reference>
<keyword evidence="12" id="KW-1185">Reference proteome</keyword>
<dbReference type="PANTHER" id="PTHR12027:SF98">
    <property type="entry name" value="PROTEIN WNT"/>
    <property type="match status" value="1"/>
</dbReference>
<reference evidence="10" key="1">
    <citation type="submission" date="2007-04" db="EMBL/GenBank/DDBJ databases">
        <title>Annotation of Pediculus humanus corporis strain USDA.</title>
        <authorList>
            <person name="Kirkness E."/>
            <person name="Hannick L."/>
            <person name="Hass B."/>
            <person name="Bruggner R."/>
            <person name="Lawson D."/>
            <person name="Bidwell S."/>
            <person name="Joardar V."/>
            <person name="Caler E."/>
            <person name="Walenz B."/>
            <person name="Inman J."/>
            <person name="Schobel S."/>
            <person name="Galinsky K."/>
            <person name="Amedeo P."/>
            <person name="Strausberg R."/>
        </authorList>
    </citation>
    <scope>NUCLEOTIDE SEQUENCE</scope>
    <source>
        <strain evidence="10">USDA</strain>
    </source>
</reference>
<dbReference type="Gene3D" id="3.30.2460.20">
    <property type="match status" value="1"/>
</dbReference>
<evidence type="ECO:0000256" key="6">
    <source>
        <dbReference type="ARBA" id="ARBA00022687"/>
    </source>
</evidence>
<dbReference type="EMBL" id="AAZO01001764">
    <property type="status" value="NOT_ANNOTATED_CDS"/>
    <property type="molecule type" value="Genomic_DNA"/>
</dbReference>
<dbReference type="InParanoid" id="E0VF95"/>
<organism>
    <name type="scientific">Pediculus humanus subsp. corporis</name>
    <name type="common">Body louse</name>
    <dbReference type="NCBI Taxonomy" id="121224"/>
    <lineage>
        <taxon>Eukaryota</taxon>
        <taxon>Metazoa</taxon>
        <taxon>Ecdysozoa</taxon>
        <taxon>Arthropoda</taxon>
        <taxon>Hexapoda</taxon>
        <taxon>Insecta</taxon>
        <taxon>Pterygota</taxon>
        <taxon>Neoptera</taxon>
        <taxon>Paraneoptera</taxon>
        <taxon>Psocodea</taxon>
        <taxon>Troctomorpha</taxon>
        <taxon>Phthiraptera</taxon>
        <taxon>Anoplura</taxon>
        <taxon>Pediculidae</taxon>
        <taxon>Pediculus</taxon>
    </lineage>
</organism>
<dbReference type="GO" id="GO:0005109">
    <property type="term" value="F:frizzled binding"/>
    <property type="evidence" value="ECO:0007669"/>
    <property type="project" value="TreeGrafter"/>
</dbReference>
<dbReference type="OrthoDB" id="5945655at2759"/>
<dbReference type="GO" id="GO:0060560">
    <property type="term" value="P:developmental growth involved in morphogenesis"/>
    <property type="evidence" value="ECO:0007669"/>
    <property type="project" value="UniProtKB-ARBA"/>
</dbReference>
<dbReference type="InterPro" id="IPR005817">
    <property type="entry name" value="Wnt"/>
</dbReference>
<evidence type="ECO:0000256" key="4">
    <source>
        <dbReference type="ARBA" id="ARBA00022525"/>
    </source>
</evidence>
<dbReference type="SMART" id="SM00097">
    <property type="entry name" value="WNT1"/>
    <property type="match status" value="1"/>
</dbReference>
<evidence type="ECO:0000313" key="10">
    <source>
        <dbReference type="EMBL" id="EEB12051.1"/>
    </source>
</evidence>
<name>E0VF95_PEDHC</name>
<dbReference type="PANTHER" id="PTHR12027">
    <property type="entry name" value="WNT RELATED"/>
    <property type="match status" value="1"/>
</dbReference>
<dbReference type="Proteomes" id="UP000009046">
    <property type="component" value="Unassembled WGS sequence"/>
</dbReference>
<proteinExistence type="inferred from homology"/>
<gene>
    <name evidence="11" type="primary">8236441</name>
    <name evidence="10" type="ORF">Phum_PHUM151330</name>
</gene>
<evidence type="ECO:0000256" key="2">
    <source>
        <dbReference type="ARBA" id="ARBA00005683"/>
    </source>
</evidence>
<dbReference type="GO" id="GO:0005125">
    <property type="term" value="F:cytokine activity"/>
    <property type="evidence" value="ECO:0007669"/>
    <property type="project" value="TreeGrafter"/>
</dbReference>
<dbReference type="Pfam" id="PF00110">
    <property type="entry name" value="wnt"/>
    <property type="match status" value="1"/>
</dbReference>
<protein>
    <recommendedName>
        <fullName evidence="9">Protein Wnt</fullName>
    </recommendedName>
</protein>
<dbReference type="VEuPathDB" id="VectorBase:PHUM151330"/>
<dbReference type="GO" id="GO:0060070">
    <property type="term" value="P:canonical Wnt signaling pathway"/>
    <property type="evidence" value="ECO:0007669"/>
    <property type="project" value="TreeGrafter"/>
</dbReference>
<evidence type="ECO:0000256" key="8">
    <source>
        <dbReference type="ARBA" id="ARBA00023288"/>
    </source>
</evidence>
<dbReference type="GO" id="GO:0045165">
    <property type="term" value="P:cell fate commitment"/>
    <property type="evidence" value="ECO:0007669"/>
    <property type="project" value="TreeGrafter"/>
</dbReference>
<evidence type="ECO:0000256" key="7">
    <source>
        <dbReference type="ARBA" id="ARBA00023157"/>
    </source>
</evidence>
<evidence type="ECO:0000256" key="9">
    <source>
        <dbReference type="RuleBase" id="RU003500"/>
    </source>
</evidence>
<dbReference type="STRING" id="121224.E0VF95"/>
<dbReference type="KEGG" id="phu:Phum_PHUM151330"/>
<comment type="function">
    <text evidence="9">Ligand for members of the frizzled family of seven transmembrane receptors.</text>
</comment>
<dbReference type="CTD" id="8236441"/>
<comment type="subcellular location">
    <subcellularLocation>
        <location evidence="1 9">Secreted</location>
        <location evidence="1 9">Extracellular space</location>
        <location evidence="1 9">Extracellular matrix</location>
    </subcellularLocation>
</comment>
<comment type="similarity">
    <text evidence="2 9">Belongs to the Wnt family.</text>
</comment>
<evidence type="ECO:0000256" key="5">
    <source>
        <dbReference type="ARBA" id="ARBA00022530"/>
    </source>
</evidence>
<dbReference type="EMBL" id="AAZO01001763">
    <property type="status" value="NOT_ANNOTATED_CDS"/>
    <property type="molecule type" value="Genomic_DNA"/>
</dbReference>
<dbReference type="FunFam" id="3.30.2460.20:FF:000001">
    <property type="entry name" value="Wnt homolog"/>
    <property type="match status" value="1"/>
</dbReference>
<dbReference type="GeneID" id="8236441"/>
<dbReference type="EnsemblMetazoa" id="PHUM151330-RA">
    <property type="protein sequence ID" value="PHUM151330-PA"/>
    <property type="gene ID" value="PHUM151330"/>
</dbReference>
<dbReference type="EMBL" id="AAZO01001765">
    <property type="status" value="NOT_ANNOTATED_CDS"/>
    <property type="molecule type" value="Genomic_DNA"/>
</dbReference>
<keyword evidence="4" id="KW-0964">Secreted</keyword>
<dbReference type="AlphaFoldDB" id="E0VF95"/>
<dbReference type="OMA" id="NVECDEC"/>
<dbReference type="PRINTS" id="PR01349">
    <property type="entry name" value="WNTPROTEIN"/>
</dbReference>
<dbReference type="RefSeq" id="XP_002424789.1">
    <property type="nucleotide sequence ID" value="XM_002424744.1"/>
</dbReference>
<dbReference type="eggNOG" id="KOG3913">
    <property type="taxonomic scope" value="Eukaryota"/>
</dbReference>
<keyword evidence="6 9" id="KW-0879">Wnt signaling pathway</keyword>
<evidence type="ECO:0000313" key="11">
    <source>
        <dbReference type="EnsemblMetazoa" id="PHUM151330-PA"/>
    </source>
</evidence>
<evidence type="ECO:0000313" key="12">
    <source>
        <dbReference type="Proteomes" id="UP000009046"/>
    </source>
</evidence>
<dbReference type="GO" id="GO:0030182">
    <property type="term" value="P:neuron differentiation"/>
    <property type="evidence" value="ECO:0007669"/>
    <property type="project" value="TreeGrafter"/>
</dbReference>
<dbReference type="InterPro" id="IPR043158">
    <property type="entry name" value="Wnt_C"/>
</dbReference>